<sequence>MLYTVSLFLLFTFNHGDSVAAGPAADHQGTSEQDDWCDDPSTIHKRLDIVQEQLEKTVEHLDSEVKSLLNDVSETAWTKPLAPGTPVVDLFEDPS</sequence>
<evidence type="ECO:0000313" key="2">
    <source>
        <dbReference type="EMBL" id="JAI12045.1"/>
    </source>
</evidence>
<feature type="chain" id="PRO_5044542374" evidence="1">
    <location>
        <begin position="17"/>
        <end position="95"/>
    </location>
</feature>
<dbReference type="AlphaFoldDB" id="A0A0F7Z4L9"/>
<dbReference type="PANTHER" id="PTHR37355:SF1">
    <property type="entry name" value="PLACENTA-SPECIFIC PROTEIN 9"/>
    <property type="match status" value="1"/>
</dbReference>
<accession>A0A0F7Z4L9</accession>
<feature type="signal peptide" evidence="1">
    <location>
        <begin position="1"/>
        <end position="16"/>
    </location>
</feature>
<proteinExistence type="evidence at transcript level"/>
<evidence type="ECO:0000313" key="3">
    <source>
        <dbReference type="EMBL" id="KAK9400449.1"/>
    </source>
</evidence>
<reference evidence="3" key="2">
    <citation type="submission" date="2022-09" db="EMBL/GenBank/DDBJ databases">
        <authorList>
            <person name="Hogan M.P."/>
            <person name="Rokyta D.R."/>
        </authorList>
    </citation>
    <scope>NUCLEOTIDE SEQUENCE</scope>
    <source>
        <strain evidence="3">DRR0105</strain>
        <tissue evidence="3">Blood</tissue>
    </source>
</reference>
<dbReference type="Pfam" id="PF15205">
    <property type="entry name" value="PLAC9"/>
    <property type="match status" value="1"/>
</dbReference>
<organism evidence="2">
    <name type="scientific">Crotalus adamanteus</name>
    <name type="common">Eastern diamondback rattlesnake</name>
    <dbReference type="NCBI Taxonomy" id="8729"/>
    <lineage>
        <taxon>Eukaryota</taxon>
        <taxon>Metazoa</taxon>
        <taxon>Chordata</taxon>
        <taxon>Craniata</taxon>
        <taxon>Vertebrata</taxon>
        <taxon>Euteleostomi</taxon>
        <taxon>Lepidosauria</taxon>
        <taxon>Squamata</taxon>
        <taxon>Bifurcata</taxon>
        <taxon>Unidentata</taxon>
        <taxon>Episquamata</taxon>
        <taxon>Toxicofera</taxon>
        <taxon>Serpentes</taxon>
        <taxon>Colubroidea</taxon>
        <taxon>Viperidae</taxon>
        <taxon>Crotalinae</taxon>
        <taxon>Crotalus</taxon>
    </lineage>
</organism>
<dbReference type="Proteomes" id="UP001474421">
    <property type="component" value="Unassembled WGS sequence"/>
</dbReference>
<dbReference type="PANTHER" id="PTHR37355">
    <property type="entry name" value="PLACENTA-SPECIFIC PROTEIN 9"/>
    <property type="match status" value="1"/>
</dbReference>
<evidence type="ECO:0000256" key="1">
    <source>
        <dbReference type="SAM" id="SignalP"/>
    </source>
</evidence>
<reference evidence="2" key="1">
    <citation type="submission" date="2014-05" db="EMBL/GenBank/DDBJ databases">
        <title>The extremes of toxin expression variation revealed in two sympatric snake species.</title>
        <authorList>
            <person name="Margres M.J."/>
            <person name="Wray K.P."/>
            <person name="McGivern J.J."/>
            <person name="Seavy M."/>
            <person name="Sanader D."/>
            <person name="Facente J."/>
            <person name="Rokyta D.R."/>
        </authorList>
    </citation>
    <scope>NUCLEOTIDE SEQUENCE</scope>
</reference>
<keyword evidence="4" id="KW-1185">Reference proteome</keyword>
<dbReference type="EMBL" id="GBEX01002515">
    <property type="protein sequence ID" value="JAI12045.1"/>
    <property type="molecule type" value="mRNA"/>
</dbReference>
<evidence type="ECO:0000313" key="4">
    <source>
        <dbReference type="Proteomes" id="UP001474421"/>
    </source>
</evidence>
<dbReference type="InterPro" id="IPR027941">
    <property type="entry name" value="PLAC9"/>
</dbReference>
<gene>
    <name evidence="3" type="ORF">NXF25_011163</name>
</gene>
<reference evidence="3 4" key="3">
    <citation type="journal article" date="2024" name="Proc. Natl. Acad. Sci. U.S.A.">
        <title>The genetic regulatory architecture and epigenomic basis for age-related changes in rattlesnake venom.</title>
        <authorList>
            <person name="Hogan M.P."/>
            <person name="Holding M.L."/>
            <person name="Nystrom G.S."/>
            <person name="Colston T.J."/>
            <person name="Bartlett D.A."/>
            <person name="Mason A.J."/>
            <person name="Ellsworth S.A."/>
            <person name="Rautsaw R.M."/>
            <person name="Lawrence K.C."/>
            <person name="Strickland J.L."/>
            <person name="He B."/>
            <person name="Fraser P."/>
            <person name="Margres M.J."/>
            <person name="Gilbert D.M."/>
            <person name="Gibbs H.L."/>
            <person name="Parkinson C.L."/>
            <person name="Rokyta D.R."/>
        </authorList>
    </citation>
    <scope>NUCLEOTIDE SEQUENCE [LARGE SCALE GENOMIC DNA]</scope>
    <source>
        <strain evidence="3">DRR0105</strain>
    </source>
</reference>
<name>A0A0F7Z4L9_CROAD</name>
<protein>
    <submittedName>
        <fullName evidence="2">Placenta-specific protein 9</fullName>
    </submittedName>
</protein>
<keyword evidence="1" id="KW-0732">Signal</keyword>
<dbReference type="EMBL" id="JAOTOJ010000005">
    <property type="protein sequence ID" value="KAK9400449.1"/>
    <property type="molecule type" value="Genomic_DNA"/>
</dbReference>